<organism evidence="9 10">
    <name type="scientific">Fusarium coffeatum</name>
    <dbReference type="NCBI Taxonomy" id="231269"/>
    <lineage>
        <taxon>Eukaryota</taxon>
        <taxon>Fungi</taxon>
        <taxon>Dikarya</taxon>
        <taxon>Ascomycota</taxon>
        <taxon>Pezizomycotina</taxon>
        <taxon>Sordariomycetes</taxon>
        <taxon>Hypocreomycetidae</taxon>
        <taxon>Hypocreales</taxon>
        <taxon>Nectriaceae</taxon>
        <taxon>Fusarium</taxon>
        <taxon>Fusarium incarnatum-equiseti species complex</taxon>
    </lineage>
</organism>
<feature type="region of interest" description="Disordered" evidence="6">
    <location>
        <begin position="1"/>
        <end position="27"/>
    </location>
</feature>
<feature type="region of interest" description="Disordered" evidence="6">
    <location>
        <begin position="81"/>
        <end position="289"/>
    </location>
</feature>
<evidence type="ECO:0000256" key="7">
    <source>
        <dbReference type="SAM" id="Phobius"/>
    </source>
</evidence>
<keyword evidence="7" id="KW-0812">Transmembrane</keyword>
<dbReference type="EMBL" id="QKXC01000214">
    <property type="protein sequence ID" value="RBR11503.1"/>
    <property type="molecule type" value="Genomic_DNA"/>
</dbReference>
<dbReference type="PROSITE" id="PS51999">
    <property type="entry name" value="ZF_GRF"/>
    <property type="match status" value="1"/>
</dbReference>
<keyword evidence="1" id="KW-0479">Metal-binding</keyword>
<keyword evidence="7" id="KW-1133">Transmembrane helix</keyword>
<feature type="coiled-coil region" evidence="5">
    <location>
        <begin position="331"/>
        <end position="365"/>
    </location>
</feature>
<accession>A0A366R2X8</accession>
<evidence type="ECO:0000256" key="6">
    <source>
        <dbReference type="SAM" id="MobiDB-lite"/>
    </source>
</evidence>
<dbReference type="GeneID" id="41998398"/>
<keyword evidence="3" id="KW-0862">Zinc</keyword>
<dbReference type="Proteomes" id="UP000253153">
    <property type="component" value="Unassembled WGS sequence"/>
</dbReference>
<dbReference type="GO" id="GO:0008270">
    <property type="term" value="F:zinc ion binding"/>
    <property type="evidence" value="ECO:0007669"/>
    <property type="project" value="UniProtKB-KW"/>
</dbReference>
<evidence type="ECO:0000256" key="5">
    <source>
        <dbReference type="SAM" id="Coils"/>
    </source>
</evidence>
<keyword evidence="7" id="KW-0472">Membrane</keyword>
<dbReference type="Pfam" id="PF06839">
    <property type="entry name" value="Zn_ribbon_GRF"/>
    <property type="match status" value="1"/>
</dbReference>
<evidence type="ECO:0000256" key="2">
    <source>
        <dbReference type="ARBA" id="ARBA00022771"/>
    </source>
</evidence>
<evidence type="ECO:0000256" key="1">
    <source>
        <dbReference type="ARBA" id="ARBA00022723"/>
    </source>
</evidence>
<dbReference type="AlphaFoldDB" id="A0A366R2X8"/>
<feature type="compositionally biased region" description="Basic and acidic residues" evidence="6">
    <location>
        <begin position="81"/>
        <end position="92"/>
    </location>
</feature>
<evidence type="ECO:0000256" key="4">
    <source>
        <dbReference type="PROSITE-ProRule" id="PRU01343"/>
    </source>
</evidence>
<feature type="compositionally biased region" description="Acidic residues" evidence="6">
    <location>
        <begin position="177"/>
        <end position="188"/>
    </location>
</feature>
<feature type="compositionally biased region" description="Polar residues" evidence="6">
    <location>
        <begin position="245"/>
        <end position="276"/>
    </location>
</feature>
<protein>
    <recommendedName>
        <fullName evidence="8">GRF-type domain-containing protein</fullName>
    </recommendedName>
</protein>
<feature type="compositionally biased region" description="Polar residues" evidence="6">
    <location>
        <begin position="209"/>
        <end position="218"/>
    </location>
</feature>
<comment type="caution">
    <text evidence="9">The sequence shown here is derived from an EMBL/GenBank/DDBJ whole genome shotgun (WGS) entry which is preliminary data.</text>
</comment>
<evidence type="ECO:0000313" key="10">
    <source>
        <dbReference type="Proteomes" id="UP000253153"/>
    </source>
</evidence>
<feature type="domain" description="GRF-type" evidence="8">
    <location>
        <begin position="35"/>
        <end position="74"/>
    </location>
</feature>
<evidence type="ECO:0000259" key="8">
    <source>
        <dbReference type="PROSITE" id="PS51999"/>
    </source>
</evidence>
<feature type="transmembrane region" description="Helical" evidence="7">
    <location>
        <begin position="462"/>
        <end position="480"/>
    </location>
</feature>
<evidence type="ECO:0000256" key="3">
    <source>
        <dbReference type="ARBA" id="ARBA00022833"/>
    </source>
</evidence>
<feature type="compositionally biased region" description="Polar residues" evidence="6">
    <location>
        <begin position="143"/>
        <end position="156"/>
    </location>
</feature>
<keyword evidence="2 4" id="KW-0863">Zinc-finger</keyword>
<feature type="compositionally biased region" description="Polar residues" evidence="6">
    <location>
        <begin position="226"/>
        <end position="236"/>
    </location>
</feature>
<keyword evidence="5" id="KW-0175">Coiled coil</keyword>
<sequence length="500" mass="55770">MPPTPRFKTQRNPQTPRSQKKRLPKGRYSDNHWWCNCEPRQKATLREVKKTGPNNGKLFWKCNDCNFFLWREEAIARENGLKASRKGDESAKSEPPTMTQQSLVAYGYQVTPSRRQSDQDSAESTESGGESEPETPMPKSAKNRTQASGPPKSSSLAAVAAETPSRGPAKRRRDVFEETDEDFSDIGSDEERQMAAISDKSAEKAAQKRYTTPSTSRSADLISGLPTPSVSRTLFPTSEAKRQKQVSFDETPSRYTDTMSSTTLSANTTPSKTPFRQQEPPASSPPETIYDVTDEIMTILRGQKIDPKTLSSVRNILATSARRTRGIVLGRDTARASLKAKDEKIATLQERVAALENRERMHRSQMTNIKAGLMKIKSPLTGQTISSFTYQNLVGFDSNTFIISIDGSTRYHLMASRMSLFAGRLAASASRFTPRTSPMAVQCSRPYSSQPPKPRRNDEVKFWPFLVVILVGTGGYVALVNRRNGRIHNPDPHKKFTSSF</sequence>
<reference evidence="9 10" key="1">
    <citation type="submission" date="2018-06" db="EMBL/GenBank/DDBJ databases">
        <title>Fusarium incarnatum-equiseti species complex species 28.</title>
        <authorList>
            <person name="Gardiner D.M."/>
        </authorList>
    </citation>
    <scope>NUCLEOTIDE SEQUENCE [LARGE SCALE GENOMIC DNA]</scope>
    <source>
        <strain evidence="9 10">FIESC_28</strain>
    </source>
</reference>
<dbReference type="InterPro" id="IPR010666">
    <property type="entry name" value="Znf_GRF"/>
</dbReference>
<proteinExistence type="predicted"/>
<name>A0A366R2X8_9HYPO</name>
<dbReference type="OrthoDB" id="430051at2759"/>
<dbReference type="RefSeq" id="XP_031012807.1">
    <property type="nucleotide sequence ID" value="XM_031163102.1"/>
</dbReference>
<gene>
    <name evidence="9" type="ORF">FIESC28_08965</name>
</gene>
<evidence type="ECO:0000313" key="9">
    <source>
        <dbReference type="EMBL" id="RBR11503.1"/>
    </source>
</evidence>
<keyword evidence="10" id="KW-1185">Reference proteome</keyword>